<evidence type="ECO:0000313" key="2">
    <source>
        <dbReference type="Proteomes" id="UP001221413"/>
    </source>
</evidence>
<accession>A0AAD6NJ37</accession>
<dbReference type="EMBL" id="JAQGDS010000004">
    <property type="protein sequence ID" value="KAJ6261401.1"/>
    <property type="molecule type" value="Genomic_DNA"/>
</dbReference>
<keyword evidence="2" id="KW-1185">Reference proteome</keyword>
<reference evidence="1" key="1">
    <citation type="submission" date="2023-01" db="EMBL/GenBank/DDBJ databases">
        <title>The chitinases involved in constricting ring structure development in the nematode-trapping fungus Drechslerella dactyloides.</title>
        <authorList>
            <person name="Wang R."/>
            <person name="Zhang L."/>
            <person name="Tang P."/>
            <person name="Li S."/>
            <person name="Liang L."/>
        </authorList>
    </citation>
    <scope>NUCLEOTIDE SEQUENCE</scope>
    <source>
        <strain evidence="1">YMF1.00031</strain>
    </source>
</reference>
<proteinExistence type="predicted"/>
<sequence>MEMASLEEFQQLRRKAVALRDKHGIESEFLNIPTVPDYGNRVISHIIEHLMIQYNLADKMFSDLAIYQQRLNQMSSDITQLLRVEKPTQAAFLSTKEHRNAIRLNEYAKSDEDPLA</sequence>
<evidence type="ECO:0000313" key="1">
    <source>
        <dbReference type="EMBL" id="KAJ6261401.1"/>
    </source>
</evidence>
<organism evidence="1 2">
    <name type="scientific">Drechslerella dactyloides</name>
    <name type="common">Nematode-trapping fungus</name>
    <name type="synonym">Arthrobotrys dactyloides</name>
    <dbReference type="NCBI Taxonomy" id="74499"/>
    <lineage>
        <taxon>Eukaryota</taxon>
        <taxon>Fungi</taxon>
        <taxon>Dikarya</taxon>
        <taxon>Ascomycota</taxon>
        <taxon>Pezizomycotina</taxon>
        <taxon>Orbiliomycetes</taxon>
        <taxon>Orbiliales</taxon>
        <taxon>Orbiliaceae</taxon>
        <taxon>Drechslerella</taxon>
    </lineage>
</organism>
<name>A0AAD6NJ37_DREDA</name>
<dbReference type="AlphaFoldDB" id="A0AAD6NJ37"/>
<comment type="caution">
    <text evidence="1">The sequence shown here is derived from an EMBL/GenBank/DDBJ whole genome shotgun (WGS) entry which is preliminary data.</text>
</comment>
<dbReference type="Proteomes" id="UP001221413">
    <property type="component" value="Unassembled WGS sequence"/>
</dbReference>
<gene>
    <name evidence="1" type="ORF">Dda_4071</name>
</gene>
<protein>
    <submittedName>
        <fullName evidence="1">Uncharacterized protein</fullName>
    </submittedName>
</protein>